<sequence>MRISSLQFASFALAVGLAIVAPSAANAEVQTESVEYQHDGVTYRGYVAYDDAIEGRRPGVLVVHEWWGLNDYAKQRAEMLAEMGYVGFALDMYGEGKTAGHPEEAAKFAGMVRDNVDDWRARALAGLDQLKKRPETDPENVAAIGYCFGGATVLQMAYAGAPVKGVVSFHGALPAASAEEAEQVKAGIMICHGAADGFVPPEQVKGCLEPLEKAGADYVFTAYAGAKHGFTNPGADDRGMDGLKYDPKADARSWAAMTAMFDVILKGEELPTAAAAE</sequence>
<organism evidence="3 4">
    <name type="scientific">Alienimonas chondri</name>
    <dbReference type="NCBI Taxonomy" id="2681879"/>
    <lineage>
        <taxon>Bacteria</taxon>
        <taxon>Pseudomonadati</taxon>
        <taxon>Planctomycetota</taxon>
        <taxon>Planctomycetia</taxon>
        <taxon>Planctomycetales</taxon>
        <taxon>Planctomycetaceae</taxon>
        <taxon>Alienimonas</taxon>
    </lineage>
</organism>
<dbReference type="PANTHER" id="PTHR22946:SF0">
    <property type="entry name" value="DIENELACTONE HYDROLASE DOMAIN-CONTAINING PROTEIN"/>
    <property type="match status" value="1"/>
</dbReference>
<name>A0ABX1V9N5_9PLAN</name>
<evidence type="ECO:0000256" key="1">
    <source>
        <dbReference type="SAM" id="SignalP"/>
    </source>
</evidence>
<accession>A0ABX1V9N5</accession>
<feature type="domain" description="Dienelactone hydrolase" evidence="2">
    <location>
        <begin position="44"/>
        <end position="262"/>
    </location>
</feature>
<evidence type="ECO:0000259" key="2">
    <source>
        <dbReference type="Pfam" id="PF01738"/>
    </source>
</evidence>
<feature type="signal peptide" evidence="1">
    <location>
        <begin position="1"/>
        <end position="27"/>
    </location>
</feature>
<gene>
    <name evidence="3" type="ORF">LzC2_08640</name>
</gene>
<dbReference type="Pfam" id="PF01738">
    <property type="entry name" value="DLH"/>
    <property type="match status" value="1"/>
</dbReference>
<evidence type="ECO:0000313" key="4">
    <source>
        <dbReference type="Proteomes" id="UP000609651"/>
    </source>
</evidence>
<keyword evidence="1" id="KW-0732">Signal</keyword>
<comment type="caution">
    <text evidence="3">The sequence shown here is derived from an EMBL/GenBank/DDBJ whole genome shotgun (WGS) entry which is preliminary data.</text>
</comment>
<dbReference type="InterPro" id="IPR029058">
    <property type="entry name" value="AB_hydrolase_fold"/>
</dbReference>
<keyword evidence="4" id="KW-1185">Reference proteome</keyword>
<dbReference type="SUPFAM" id="SSF53474">
    <property type="entry name" value="alpha/beta-Hydrolases"/>
    <property type="match status" value="1"/>
</dbReference>
<dbReference type="InterPro" id="IPR050261">
    <property type="entry name" value="FrsA_esterase"/>
</dbReference>
<evidence type="ECO:0000313" key="3">
    <source>
        <dbReference type="EMBL" id="NNJ24804.1"/>
    </source>
</evidence>
<dbReference type="Proteomes" id="UP000609651">
    <property type="component" value="Unassembled WGS sequence"/>
</dbReference>
<dbReference type="EMBL" id="WTPX01000017">
    <property type="protein sequence ID" value="NNJ24804.1"/>
    <property type="molecule type" value="Genomic_DNA"/>
</dbReference>
<dbReference type="Gene3D" id="3.40.50.1820">
    <property type="entry name" value="alpha/beta hydrolase"/>
    <property type="match status" value="1"/>
</dbReference>
<dbReference type="InterPro" id="IPR002925">
    <property type="entry name" value="Dienelactn_hydro"/>
</dbReference>
<protein>
    <recommendedName>
        <fullName evidence="2">Dienelactone hydrolase domain-containing protein</fullName>
    </recommendedName>
</protein>
<reference evidence="3 4" key="1">
    <citation type="journal article" date="2020" name="Syst. Appl. Microbiol.">
        <title>Alienimonas chondri sp. nov., a novel planctomycete isolated from the biofilm of the red alga Chondrus crispus.</title>
        <authorList>
            <person name="Vitorino I."/>
            <person name="Albuquerque L."/>
            <person name="Wiegand S."/>
            <person name="Kallscheuer N."/>
            <person name="da Costa M.S."/>
            <person name="Lobo-da-Cunha A."/>
            <person name="Jogler C."/>
            <person name="Lage O.M."/>
        </authorList>
    </citation>
    <scope>NUCLEOTIDE SEQUENCE [LARGE SCALE GENOMIC DNA]</scope>
    <source>
        <strain evidence="3 4">LzC2</strain>
    </source>
</reference>
<dbReference type="RefSeq" id="WP_171184147.1">
    <property type="nucleotide sequence ID" value="NZ_WTPX01000017.1"/>
</dbReference>
<dbReference type="PANTHER" id="PTHR22946">
    <property type="entry name" value="DIENELACTONE HYDROLASE DOMAIN-CONTAINING PROTEIN-RELATED"/>
    <property type="match status" value="1"/>
</dbReference>
<feature type="chain" id="PRO_5047268971" description="Dienelactone hydrolase domain-containing protein" evidence="1">
    <location>
        <begin position="28"/>
        <end position="277"/>
    </location>
</feature>
<proteinExistence type="predicted"/>